<keyword evidence="11 17" id="KW-0472">Membrane</keyword>
<dbReference type="PANTHER" id="PTHR22683:SF41">
    <property type="entry name" value="DNA TRANSLOCASE FTSK"/>
    <property type="match status" value="1"/>
</dbReference>
<dbReference type="SUPFAM" id="SSF52540">
    <property type="entry name" value="P-loop containing nucleoside triphosphate hydrolases"/>
    <property type="match status" value="1"/>
</dbReference>
<keyword evidence="5 17" id="KW-0812">Transmembrane</keyword>
<keyword evidence="6 14" id="KW-0547">Nucleotide-binding</keyword>
<gene>
    <name evidence="19" type="ORF">G0Q06_07335</name>
</gene>
<dbReference type="InterPro" id="IPR050206">
    <property type="entry name" value="FtsK/SpoIIIE/SftA"/>
</dbReference>
<feature type="domain" description="FtsK" evidence="18">
    <location>
        <begin position="490"/>
        <end position="721"/>
    </location>
</feature>
<dbReference type="GO" id="GO:0051301">
    <property type="term" value="P:cell division"/>
    <property type="evidence" value="ECO:0007669"/>
    <property type="project" value="UniProtKB-KW"/>
</dbReference>
<keyword evidence="4" id="KW-0132">Cell division</keyword>
<evidence type="ECO:0000256" key="17">
    <source>
        <dbReference type="SAM" id="Phobius"/>
    </source>
</evidence>
<evidence type="ECO:0000256" key="11">
    <source>
        <dbReference type="ARBA" id="ARBA00023136"/>
    </source>
</evidence>
<dbReference type="Gene3D" id="3.30.980.40">
    <property type="match status" value="1"/>
</dbReference>
<feature type="region of interest" description="Disordered" evidence="16">
    <location>
        <begin position="294"/>
        <end position="324"/>
    </location>
</feature>
<dbReference type="PROSITE" id="PS50901">
    <property type="entry name" value="FTSK"/>
    <property type="match status" value="1"/>
</dbReference>
<feature type="transmembrane region" description="Helical" evidence="17">
    <location>
        <begin position="147"/>
        <end position="165"/>
    </location>
</feature>
<dbReference type="Pfam" id="PF13491">
    <property type="entry name" value="FtsK_4TM"/>
    <property type="match status" value="1"/>
</dbReference>
<dbReference type="Pfam" id="PF01580">
    <property type="entry name" value="FtsK_SpoIIIE"/>
    <property type="match status" value="1"/>
</dbReference>
<dbReference type="InterPro" id="IPR041027">
    <property type="entry name" value="FtsK_alpha"/>
</dbReference>
<reference evidence="19 20" key="1">
    <citation type="submission" date="2020-02" db="EMBL/GenBank/DDBJ databases">
        <title>Albibacoteraceae fam. nov., the first described family within the subdivision 4 Verrucomicrobia.</title>
        <authorList>
            <person name="Xi F."/>
        </authorList>
    </citation>
    <scope>NUCLEOTIDE SEQUENCE [LARGE SCALE GENOMIC DNA]</scope>
    <source>
        <strain evidence="19 20">CK1056</strain>
    </source>
</reference>
<dbReference type="GO" id="GO:0005886">
    <property type="term" value="C:plasma membrane"/>
    <property type="evidence" value="ECO:0007669"/>
    <property type="project" value="UniProtKB-SubCell"/>
</dbReference>
<evidence type="ECO:0000256" key="16">
    <source>
        <dbReference type="SAM" id="MobiDB-lite"/>
    </source>
</evidence>
<dbReference type="Gene3D" id="3.40.50.300">
    <property type="entry name" value="P-loop containing nucleotide triphosphate hydrolases"/>
    <property type="match status" value="1"/>
</dbReference>
<dbReference type="InterPro" id="IPR002543">
    <property type="entry name" value="FtsK_dom"/>
</dbReference>
<evidence type="ECO:0000256" key="15">
    <source>
        <dbReference type="SAM" id="Coils"/>
    </source>
</evidence>
<keyword evidence="20" id="KW-1185">Reference proteome</keyword>
<dbReference type="EMBL" id="JAAGNX010000002">
    <property type="protein sequence ID" value="NDV62256.1"/>
    <property type="molecule type" value="Genomic_DNA"/>
</dbReference>
<comment type="subunit">
    <text evidence="13">Homohexamer. Forms a ring that surrounds DNA.</text>
</comment>
<feature type="transmembrane region" description="Helical" evidence="17">
    <location>
        <begin position="108"/>
        <end position="127"/>
    </location>
</feature>
<evidence type="ECO:0000256" key="1">
    <source>
        <dbReference type="ARBA" id="ARBA00004651"/>
    </source>
</evidence>
<proteinExistence type="inferred from homology"/>
<evidence type="ECO:0000256" key="9">
    <source>
        <dbReference type="ARBA" id="ARBA00022989"/>
    </source>
</evidence>
<dbReference type="RefSeq" id="WP_163963994.1">
    <property type="nucleotide sequence ID" value="NZ_JAAGNX010000002.1"/>
</dbReference>
<dbReference type="InterPro" id="IPR027417">
    <property type="entry name" value="P-loop_NTPase"/>
</dbReference>
<evidence type="ECO:0000256" key="2">
    <source>
        <dbReference type="ARBA" id="ARBA00006474"/>
    </source>
</evidence>
<evidence type="ECO:0000256" key="6">
    <source>
        <dbReference type="ARBA" id="ARBA00022741"/>
    </source>
</evidence>
<feature type="coiled-coil region" evidence="15">
    <location>
        <begin position="591"/>
        <end position="618"/>
    </location>
</feature>
<dbReference type="GO" id="GO:0003677">
    <property type="term" value="F:DNA binding"/>
    <property type="evidence" value="ECO:0007669"/>
    <property type="project" value="UniProtKB-KW"/>
</dbReference>
<feature type="transmembrane region" description="Helical" evidence="17">
    <location>
        <begin position="172"/>
        <end position="191"/>
    </location>
</feature>
<keyword evidence="7" id="KW-0159">Chromosome partition</keyword>
<dbReference type="Pfam" id="PF17854">
    <property type="entry name" value="FtsK_alpha"/>
    <property type="match status" value="1"/>
</dbReference>
<dbReference type="Proteomes" id="UP000478417">
    <property type="component" value="Unassembled WGS sequence"/>
</dbReference>
<dbReference type="GO" id="GO:0007059">
    <property type="term" value="P:chromosome segregation"/>
    <property type="evidence" value="ECO:0007669"/>
    <property type="project" value="UniProtKB-KW"/>
</dbReference>
<dbReference type="InterPro" id="IPR018541">
    <property type="entry name" value="Ftsk_gamma"/>
</dbReference>
<comment type="subcellular location">
    <subcellularLocation>
        <location evidence="1">Cell membrane</location>
        <topology evidence="1">Multi-pass membrane protein</topology>
    </subcellularLocation>
</comment>
<protein>
    <submittedName>
        <fullName evidence="19">DNA translocase FtsK</fullName>
    </submittedName>
</protein>
<evidence type="ECO:0000256" key="8">
    <source>
        <dbReference type="ARBA" id="ARBA00022840"/>
    </source>
</evidence>
<dbReference type="SMART" id="SM00843">
    <property type="entry name" value="Ftsk_gamma"/>
    <property type="match status" value="1"/>
</dbReference>
<sequence length="863" mass="94184">MAARKRKPVQKAPTFGPRDPKPRPFLALVFLILGLLMALAVGDYHPTQNPSFYSDIQDSNLIGKFGVQVASFTLYLMGLAAYATPVLAFWISYMFFRPYARKLGIRKLVPVVLVFLSLSVFGSMYQIESAESPVVGVVHLAEVSDNFFPYGWGGLLGFYIYAQFLRDFLGMVGSIVVFGVFSLFSLVFLLFDNVGSDIRHLFSVKIAAWVASREERAIARRERKEARKAEKLARKQKALEAKKAKAASAPLAPDETPAVAKPPEKAPSNLKIGRSEIAEPFEPIMEEDTVPQAQKMEAPVPKAKEAPVKKPKGITLPSSSATEKAAATGSNLRIIAGEEVKKAAAKLPERKGNYKFPPMRLLTEQAEPTTVEDESVHQATSEMLVKTLEEFGVRVSPGDVHTGPVITRYDVFPAPGVRVEKIQNLDKNIALNLKALSVRILAPVPGKGCVGVEVPNKHPQSVFIRDILESADWVNNKAEIPIALGKDVSGKPLIADLTKMPHLLIAGSTGSGKTVCINAVITSLLYHSSPEDLRFVMVDPKIVEMQVYNSLPHMLVPVVTDPKKVPNALKYLLNEMEKRYQLFAGLGVRNIAGYNAKMIKSKREAKEFEERAAALDAELTPEERAAASQIEVPRDPGAGEEAPPEKLPYIVCIVDELADLMMVAPADIETGIARLAQLARAAGIHLILATQRPSVNVITGVIKANLPSRISFKVASRVDSRTILDTMGADHLIGKGDMLFLPPGSADLVRAQGAFVSDDEITAIVSQISEINGGPVFDEQFQRNIESGDDSSSTAEGEWEDELVPDAINVIKTSKRASTSMLQRRLKIGYNRAARIMEILEAEGMVGPENGSSPREILMDVDL</sequence>
<dbReference type="SMART" id="SM00382">
    <property type="entry name" value="AAA"/>
    <property type="match status" value="1"/>
</dbReference>
<evidence type="ECO:0000256" key="7">
    <source>
        <dbReference type="ARBA" id="ARBA00022829"/>
    </source>
</evidence>
<comment type="similarity">
    <text evidence="2">Belongs to the FtsK/SpoIIIE/SftA family.</text>
</comment>
<feature type="region of interest" description="Disordered" evidence="16">
    <location>
        <begin position="243"/>
        <end position="273"/>
    </location>
</feature>
<feature type="binding site" evidence="14">
    <location>
        <begin position="507"/>
        <end position="514"/>
    </location>
    <ligand>
        <name>ATP</name>
        <dbReference type="ChEBI" id="CHEBI:30616"/>
    </ligand>
</feature>
<keyword evidence="15" id="KW-0175">Coiled coil</keyword>
<evidence type="ECO:0000259" key="18">
    <source>
        <dbReference type="PROSITE" id="PS50901"/>
    </source>
</evidence>
<evidence type="ECO:0000256" key="4">
    <source>
        <dbReference type="ARBA" id="ARBA00022618"/>
    </source>
</evidence>
<evidence type="ECO:0000256" key="12">
    <source>
        <dbReference type="ARBA" id="ARBA00023306"/>
    </source>
</evidence>
<evidence type="ECO:0000256" key="14">
    <source>
        <dbReference type="PROSITE-ProRule" id="PRU00289"/>
    </source>
</evidence>
<evidence type="ECO:0000256" key="3">
    <source>
        <dbReference type="ARBA" id="ARBA00022475"/>
    </source>
</evidence>
<evidence type="ECO:0000256" key="10">
    <source>
        <dbReference type="ARBA" id="ARBA00023125"/>
    </source>
</evidence>
<name>A0A6B2M1J6_9BACT</name>
<dbReference type="InterPro" id="IPR003593">
    <property type="entry name" value="AAA+_ATPase"/>
</dbReference>
<dbReference type="InterPro" id="IPR025199">
    <property type="entry name" value="FtsK_4TM"/>
</dbReference>
<accession>A0A6B2M1J6</accession>
<dbReference type="AlphaFoldDB" id="A0A6B2M1J6"/>
<evidence type="ECO:0000313" key="20">
    <source>
        <dbReference type="Proteomes" id="UP000478417"/>
    </source>
</evidence>
<evidence type="ECO:0000313" key="19">
    <source>
        <dbReference type="EMBL" id="NDV62256.1"/>
    </source>
</evidence>
<keyword evidence="12" id="KW-0131">Cell cycle</keyword>
<keyword evidence="9 17" id="KW-1133">Transmembrane helix</keyword>
<evidence type="ECO:0000256" key="13">
    <source>
        <dbReference type="ARBA" id="ARBA00025923"/>
    </source>
</evidence>
<keyword evidence="10" id="KW-0238">DNA-binding</keyword>
<keyword evidence="3" id="KW-1003">Cell membrane</keyword>
<dbReference type="PANTHER" id="PTHR22683">
    <property type="entry name" value="SPORULATION PROTEIN RELATED"/>
    <property type="match status" value="1"/>
</dbReference>
<evidence type="ECO:0000256" key="5">
    <source>
        <dbReference type="ARBA" id="ARBA00022692"/>
    </source>
</evidence>
<dbReference type="InterPro" id="IPR036390">
    <property type="entry name" value="WH_DNA-bd_sf"/>
</dbReference>
<feature type="transmembrane region" description="Helical" evidence="17">
    <location>
        <begin position="74"/>
        <end position="96"/>
    </location>
</feature>
<dbReference type="Pfam" id="PF09397">
    <property type="entry name" value="FtsK_gamma"/>
    <property type="match status" value="1"/>
</dbReference>
<comment type="caution">
    <text evidence="19">The sequence shown here is derived from an EMBL/GenBank/DDBJ whole genome shotgun (WGS) entry which is preliminary data.</text>
</comment>
<organism evidence="19 20">
    <name type="scientific">Oceanipulchritudo coccoides</name>
    <dbReference type="NCBI Taxonomy" id="2706888"/>
    <lineage>
        <taxon>Bacteria</taxon>
        <taxon>Pseudomonadati</taxon>
        <taxon>Verrucomicrobiota</taxon>
        <taxon>Opitutia</taxon>
        <taxon>Puniceicoccales</taxon>
        <taxon>Oceanipulchritudinaceae</taxon>
        <taxon>Oceanipulchritudo</taxon>
    </lineage>
</organism>
<dbReference type="SUPFAM" id="SSF46785">
    <property type="entry name" value="Winged helix' DNA-binding domain"/>
    <property type="match status" value="1"/>
</dbReference>
<keyword evidence="8 14" id="KW-0067">ATP-binding</keyword>
<dbReference type="Gene3D" id="1.10.10.10">
    <property type="entry name" value="Winged helix-like DNA-binding domain superfamily/Winged helix DNA-binding domain"/>
    <property type="match status" value="1"/>
</dbReference>
<dbReference type="GO" id="GO:0005524">
    <property type="term" value="F:ATP binding"/>
    <property type="evidence" value="ECO:0007669"/>
    <property type="project" value="UniProtKB-UniRule"/>
</dbReference>
<dbReference type="InterPro" id="IPR036388">
    <property type="entry name" value="WH-like_DNA-bd_sf"/>
</dbReference>